<dbReference type="Pfam" id="PF08447">
    <property type="entry name" value="PAS_3"/>
    <property type="match status" value="2"/>
</dbReference>
<evidence type="ECO:0000313" key="11">
    <source>
        <dbReference type="EMBL" id="MBK1618765.1"/>
    </source>
</evidence>
<feature type="domain" description="PAC" evidence="8">
    <location>
        <begin position="297"/>
        <end position="349"/>
    </location>
</feature>
<dbReference type="PANTHER" id="PTHR44757:SF2">
    <property type="entry name" value="BIOFILM ARCHITECTURE MAINTENANCE PROTEIN MBAA"/>
    <property type="match status" value="1"/>
</dbReference>
<feature type="domain" description="PAS" evidence="7">
    <location>
        <begin position="602"/>
        <end position="647"/>
    </location>
</feature>
<proteinExistence type="predicted"/>
<evidence type="ECO:0000256" key="6">
    <source>
        <dbReference type="SAM" id="MobiDB-lite"/>
    </source>
</evidence>
<keyword evidence="3" id="KW-0973">c-di-GMP</keyword>
<feature type="coiled-coil region" evidence="5">
    <location>
        <begin position="54"/>
        <end position="81"/>
    </location>
</feature>
<dbReference type="FunFam" id="3.20.20.450:FF:000001">
    <property type="entry name" value="Cyclic di-GMP phosphodiesterase yahA"/>
    <property type="match status" value="1"/>
</dbReference>
<dbReference type="CDD" id="cd01948">
    <property type="entry name" value="EAL"/>
    <property type="match status" value="1"/>
</dbReference>
<name>A0A9X1B3U1_9GAMM</name>
<dbReference type="InterPro" id="IPR000160">
    <property type="entry name" value="GGDEF_dom"/>
</dbReference>
<dbReference type="Gene3D" id="3.30.70.270">
    <property type="match status" value="1"/>
</dbReference>
<dbReference type="GO" id="GO:0071732">
    <property type="term" value="P:cellular response to nitric oxide"/>
    <property type="evidence" value="ECO:0007669"/>
    <property type="project" value="UniProtKB-ARBA"/>
</dbReference>
<dbReference type="PROSITE" id="PS50887">
    <property type="entry name" value="GGDEF"/>
    <property type="match status" value="1"/>
</dbReference>
<keyword evidence="5" id="KW-0175">Coiled coil</keyword>
<dbReference type="Pfam" id="PF00563">
    <property type="entry name" value="EAL"/>
    <property type="match status" value="1"/>
</dbReference>
<dbReference type="EC" id="3.1.4.52" evidence="2"/>
<dbReference type="SMART" id="SM00052">
    <property type="entry name" value="EAL"/>
    <property type="match status" value="1"/>
</dbReference>
<dbReference type="PROSITE" id="PS50883">
    <property type="entry name" value="EAL"/>
    <property type="match status" value="1"/>
</dbReference>
<dbReference type="InterPro" id="IPR000014">
    <property type="entry name" value="PAS"/>
</dbReference>
<dbReference type="SUPFAM" id="SSF55073">
    <property type="entry name" value="Nucleotide cyclase"/>
    <property type="match status" value="1"/>
</dbReference>
<dbReference type="SUPFAM" id="SSF141868">
    <property type="entry name" value="EAL domain-like"/>
    <property type="match status" value="1"/>
</dbReference>
<dbReference type="PROSITE" id="PS50112">
    <property type="entry name" value="PAS"/>
    <property type="match status" value="3"/>
</dbReference>
<dbReference type="Proteomes" id="UP001138768">
    <property type="component" value="Unassembled WGS sequence"/>
</dbReference>
<dbReference type="CDD" id="cd01949">
    <property type="entry name" value="GGDEF"/>
    <property type="match status" value="1"/>
</dbReference>
<accession>A0A9X1B3U1</accession>
<feature type="region of interest" description="Disordered" evidence="6">
    <location>
        <begin position="1"/>
        <end position="21"/>
    </location>
</feature>
<dbReference type="InterPro" id="IPR001610">
    <property type="entry name" value="PAC"/>
</dbReference>
<dbReference type="InterPro" id="IPR013767">
    <property type="entry name" value="PAS_fold"/>
</dbReference>
<evidence type="ECO:0000256" key="1">
    <source>
        <dbReference type="ARBA" id="ARBA00001946"/>
    </source>
</evidence>
<dbReference type="InterPro" id="IPR001633">
    <property type="entry name" value="EAL_dom"/>
</dbReference>
<evidence type="ECO:0000256" key="3">
    <source>
        <dbReference type="ARBA" id="ARBA00022636"/>
    </source>
</evidence>
<dbReference type="SMART" id="SM00267">
    <property type="entry name" value="GGDEF"/>
    <property type="match status" value="1"/>
</dbReference>
<evidence type="ECO:0000259" key="7">
    <source>
        <dbReference type="PROSITE" id="PS50112"/>
    </source>
</evidence>
<dbReference type="InterPro" id="IPR013655">
    <property type="entry name" value="PAS_fold_3"/>
</dbReference>
<dbReference type="Pfam" id="PF13426">
    <property type="entry name" value="PAS_9"/>
    <property type="match status" value="2"/>
</dbReference>
<dbReference type="InterPro" id="IPR035965">
    <property type="entry name" value="PAS-like_dom_sf"/>
</dbReference>
<feature type="domain" description="EAL" evidence="9">
    <location>
        <begin position="901"/>
        <end position="1155"/>
    </location>
</feature>
<comment type="cofactor">
    <cofactor evidence="1">
        <name>Mg(2+)</name>
        <dbReference type="ChEBI" id="CHEBI:18420"/>
    </cofactor>
</comment>
<dbReference type="InterPro" id="IPR000700">
    <property type="entry name" value="PAS-assoc_C"/>
</dbReference>
<dbReference type="PANTHER" id="PTHR44757">
    <property type="entry name" value="DIGUANYLATE CYCLASE DGCP"/>
    <property type="match status" value="1"/>
</dbReference>
<dbReference type="AlphaFoldDB" id="A0A9X1B3U1"/>
<dbReference type="Gene3D" id="2.10.70.100">
    <property type="match status" value="1"/>
</dbReference>
<reference evidence="11 12" key="1">
    <citation type="journal article" date="2020" name="Microorganisms">
        <title>Osmotic Adaptation and Compatible Solute Biosynthesis of Phototrophic Bacteria as Revealed from Genome Analyses.</title>
        <authorList>
            <person name="Imhoff J.F."/>
            <person name="Rahn T."/>
            <person name="Kunzel S."/>
            <person name="Keller A."/>
            <person name="Neulinger S.C."/>
        </authorList>
    </citation>
    <scope>NUCLEOTIDE SEQUENCE [LARGE SCALE GENOMIC DNA]</scope>
    <source>
        <strain evidence="11 12">DSM 25653</strain>
    </source>
</reference>
<dbReference type="Gene3D" id="3.20.20.450">
    <property type="entry name" value="EAL domain"/>
    <property type="match status" value="1"/>
</dbReference>
<feature type="domain" description="PAS" evidence="7">
    <location>
        <begin position="85"/>
        <end position="155"/>
    </location>
</feature>
<comment type="catalytic activity">
    <reaction evidence="4">
        <text>3',3'-c-di-GMP + H2O = 5'-phosphoguanylyl(3'-&gt;5')guanosine + H(+)</text>
        <dbReference type="Rhea" id="RHEA:24902"/>
        <dbReference type="ChEBI" id="CHEBI:15377"/>
        <dbReference type="ChEBI" id="CHEBI:15378"/>
        <dbReference type="ChEBI" id="CHEBI:58754"/>
        <dbReference type="ChEBI" id="CHEBI:58805"/>
        <dbReference type="EC" id="3.1.4.52"/>
    </reaction>
    <physiologicalReaction direction="left-to-right" evidence="4">
        <dbReference type="Rhea" id="RHEA:24903"/>
    </physiologicalReaction>
</comment>
<organism evidence="11 12">
    <name type="scientific">Lamprobacter modestohalophilus</name>
    <dbReference type="NCBI Taxonomy" id="1064514"/>
    <lineage>
        <taxon>Bacteria</taxon>
        <taxon>Pseudomonadati</taxon>
        <taxon>Pseudomonadota</taxon>
        <taxon>Gammaproteobacteria</taxon>
        <taxon>Chromatiales</taxon>
        <taxon>Chromatiaceae</taxon>
        <taxon>Lamprobacter</taxon>
    </lineage>
</organism>
<keyword evidence="12" id="KW-1185">Reference proteome</keyword>
<feature type="domain" description="PAC" evidence="8">
    <location>
        <begin position="424"/>
        <end position="477"/>
    </location>
</feature>
<dbReference type="Pfam" id="PF00989">
    <property type="entry name" value="PAS"/>
    <property type="match status" value="1"/>
</dbReference>
<evidence type="ECO:0000259" key="9">
    <source>
        <dbReference type="PROSITE" id="PS50883"/>
    </source>
</evidence>
<dbReference type="SMART" id="SM00091">
    <property type="entry name" value="PAS"/>
    <property type="match status" value="5"/>
</dbReference>
<dbReference type="GO" id="GO:0006355">
    <property type="term" value="P:regulation of DNA-templated transcription"/>
    <property type="evidence" value="ECO:0007669"/>
    <property type="project" value="InterPro"/>
</dbReference>
<evidence type="ECO:0000259" key="10">
    <source>
        <dbReference type="PROSITE" id="PS50887"/>
    </source>
</evidence>
<dbReference type="InterPro" id="IPR052155">
    <property type="entry name" value="Biofilm_reg_signaling"/>
</dbReference>
<dbReference type="GO" id="GO:0071111">
    <property type="term" value="F:cyclic-guanylate-specific phosphodiesterase activity"/>
    <property type="evidence" value="ECO:0007669"/>
    <property type="project" value="UniProtKB-EC"/>
</dbReference>
<dbReference type="NCBIfam" id="TIGR00229">
    <property type="entry name" value="sensory_box"/>
    <property type="match status" value="5"/>
</dbReference>
<dbReference type="CDD" id="cd00130">
    <property type="entry name" value="PAS"/>
    <property type="match status" value="5"/>
</dbReference>
<feature type="domain" description="GGDEF" evidence="10">
    <location>
        <begin position="759"/>
        <end position="892"/>
    </location>
</feature>
<evidence type="ECO:0000313" key="12">
    <source>
        <dbReference type="Proteomes" id="UP001138768"/>
    </source>
</evidence>
<feature type="domain" description="PAC" evidence="8">
    <location>
        <begin position="675"/>
        <end position="727"/>
    </location>
</feature>
<dbReference type="Pfam" id="PF00990">
    <property type="entry name" value="GGDEF"/>
    <property type="match status" value="1"/>
</dbReference>
<dbReference type="EMBL" id="NRRY01000013">
    <property type="protein sequence ID" value="MBK1618765.1"/>
    <property type="molecule type" value="Genomic_DNA"/>
</dbReference>
<dbReference type="PROSITE" id="PS50113">
    <property type="entry name" value="PAC"/>
    <property type="match status" value="3"/>
</dbReference>
<dbReference type="SMART" id="SM00086">
    <property type="entry name" value="PAC"/>
    <property type="match status" value="4"/>
</dbReference>
<dbReference type="SUPFAM" id="SSF55785">
    <property type="entry name" value="PYP-like sensor domain (PAS domain)"/>
    <property type="match status" value="5"/>
</dbReference>
<evidence type="ECO:0000256" key="5">
    <source>
        <dbReference type="SAM" id="Coils"/>
    </source>
</evidence>
<evidence type="ECO:0000256" key="2">
    <source>
        <dbReference type="ARBA" id="ARBA00012282"/>
    </source>
</evidence>
<comment type="caution">
    <text evidence="11">The sequence shown here is derived from an EMBL/GenBank/DDBJ whole genome shotgun (WGS) entry which is preliminary data.</text>
</comment>
<dbReference type="RefSeq" id="WP_200243072.1">
    <property type="nucleotide sequence ID" value="NZ_NRRY01000013.1"/>
</dbReference>
<dbReference type="NCBIfam" id="TIGR00254">
    <property type="entry name" value="GGDEF"/>
    <property type="match status" value="1"/>
</dbReference>
<gene>
    <name evidence="11" type="ORF">CKO42_10030</name>
</gene>
<protein>
    <recommendedName>
        <fullName evidence="2">cyclic-guanylate-specific phosphodiesterase</fullName>
        <ecNumber evidence="2">3.1.4.52</ecNumber>
    </recommendedName>
</protein>
<dbReference type="FunFam" id="3.30.70.270:FF:000001">
    <property type="entry name" value="Diguanylate cyclase domain protein"/>
    <property type="match status" value="1"/>
</dbReference>
<dbReference type="Gene3D" id="3.30.450.20">
    <property type="entry name" value="PAS domain"/>
    <property type="match status" value="5"/>
</dbReference>
<dbReference type="InterPro" id="IPR043128">
    <property type="entry name" value="Rev_trsase/Diguanyl_cyclase"/>
</dbReference>
<evidence type="ECO:0000256" key="4">
    <source>
        <dbReference type="ARBA" id="ARBA00051114"/>
    </source>
</evidence>
<dbReference type="InterPro" id="IPR035919">
    <property type="entry name" value="EAL_sf"/>
</dbReference>
<evidence type="ECO:0000259" key="8">
    <source>
        <dbReference type="PROSITE" id="PS50113"/>
    </source>
</evidence>
<sequence>MHESQTPPFAPPDAVDSDDQRAQRAEFRERALVALRRGRFDLAEDLIASGDVSLSTLIENVRIYQAELEIQNEELVRSQESTHEALERFTALFQSAPVAVLVIDRHGLVISANPSASRLFGLRDLRVHHHFLLRLVSERDRNGFLALLRQLTLGEEQEIGRPELRFETTDGREFIGDLHGAQLPPTPDGEPRLLCVVVDRTATVHQQRELRHAYDRLASSQEAYHVLAEYSLDWDYWINPEGHFVHVSPGCRQITGYSASAFLDDPSLVGQLIHPEDREQWRQHLGGIQAHGSDDNGVLLLRIQHRDGHWRWIEHECRAVLADDGRYLGRRGVNRDVTTRRNMEESVRELRNMLVDAERIAKAGAWSWKLSDDLIQVSPGWQRIHGADKSAYSRAELSRTFPHPEDRERLERLFERALNDGTGDQLDHRIRRGDDGDIRWVRTQAEPIKNEAGTVEAIRGTSADITAEIEATFRLEESERRFRALFESAAEGMLVMQSGRLTEINQAALRMLGYADPAAVVGKQPHQLSPAVQPDGEDSEAKSKRLMTEAAGNTQRFEWLHQQADGSPLPVEVTLVPVLLDGDFAYFVHWHDRTEEAKARHRERQASTVFENSSEAIMVTDAQQLVLAVNRAFSDISGYEESEVIGRRPDLLNSGHHDAAFFKSMWLAIKNTGSWRGEIWNRRKDGEIYPARMTITGVRDDHGQLTNYIGIFNDISDAKRSEEELYRVAHSDALTGLPNRALLRARMEQSLQRAKREKRMLALLFIDLDLFKNVNDSLGHSVGDELLQDVATAIQAEVRDADTLARLGGDEFVILTEAIDDPSTVAHLAQRLCDRISQPFQVGDRELRVTASVGVSLFPNDGESMDILLSNADMAMYRAKDHGRNTYRFFEAEMTERAIQRLHHETALRGALTRGELSLLYQPQVDLSTGRIQGAEALLRWTHPELGAVSPFEFIPIAEEIGLISEFGKWVLEQACLQLLAWDAEGFRVHRLAVNISVQQAERIDLVDEIREILQRAGVAPERFELEVTESMLMRNVDRVIANLSALRDLGITIAVDDFGSGFSSLGYLKTLPISRLKIDKTFVDGVTIDDNDDAIARAIIALGKALGLEVIAEGVETPEQAAFLEHEGCNEAQGYLFGRPMKPDALRQLSLERG</sequence>
<dbReference type="InterPro" id="IPR029787">
    <property type="entry name" value="Nucleotide_cyclase"/>
</dbReference>
<feature type="domain" description="PAS" evidence="7">
    <location>
        <begin position="238"/>
        <end position="292"/>
    </location>
</feature>